<organism evidence="14 15">
    <name type="scientific">Paramormyrops kingsleyae</name>
    <dbReference type="NCBI Taxonomy" id="1676925"/>
    <lineage>
        <taxon>Eukaryota</taxon>
        <taxon>Metazoa</taxon>
        <taxon>Chordata</taxon>
        <taxon>Craniata</taxon>
        <taxon>Vertebrata</taxon>
        <taxon>Euteleostomi</taxon>
        <taxon>Actinopterygii</taxon>
        <taxon>Neopterygii</taxon>
        <taxon>Teleostei</taxon>
        <taxon>Osteoglossocephala</taxon>
        <taxon>Osteoglossomorpha</taxon>
        <taxon>Osteoglossiformes</taxon>
        <taxon>Mormyridae</taxon>
        <taxon>Paramormyrops</taxon>
    </lineage>
</organism>
<dbReference type="FunFam" id="4.10.91.10:FF:000001">
    <property type="entry name" value="Cytochrome c oxidase subunit 7A1, mitochondrial"/>
    <property type="match status" value="1"/>
</dbReference>
<keyword evidence="5" id="KW-0999">Mitochondrion inner membrane</keyword>
<dbReference type="GeneTree" id="ENSGT00940000154550"/>
<reference evidence="14" key="1">
    <citation type="submission" date="2025-08" db="UniProtKB">
        <authorList>
            <consortium name="Ensembl"/>
        </authorList>
    </citation>
    <scope>IDENTIFICATION</scope>
</reference>
<dbReference type="SUPFAM" id="SSF81419">
    <property type="entry name" value="Mitochondrial cytochrome c oxidase subunit VIIa"/>
    <property type="match status" value="1"/>
</dbReference>
<evidence type="ECO:0000256" key="1">
    <source>
        <dbReference type="ARBA" id="ARBA00004434"/>
    </source>
</evidence>
<accession>A0A3B3QFJ3</accession>
<gene>
    <name evidence="14" type="primary">COX7A2</name>
</gene>
<evidence type="ECO:0000256" key="10">
    <source>
        <dbReference type="ARBA" id="ARBA00023128"/>
    </source>
</evidence>
<dbReference type="GO" id="GO:0005743">
    <property type="term" value="C:mitochondrial inner membrane"/>
    <property type="evidence" value="ECO:0007669"/>
    <property type="project" value="UniProtKB-SubCell"/>
</dbReference>
<dbReference type="PANTHER" id="PTHR10510">
    <property type="entry name" value="CYTOCHROME C OXIDASE POLYPEPTIDE 7A"/>
    <property type="match status" value="1"/>
</dbReference>
<dbReference type="InterPro" id="IPR036539">
    <property type="entry name" value="Cyt_c_oxidase_su7a_sf"/>
</dbReference>
<dbReference type="Pfam" id="PF02238">
    <property type="entry name" value="COX7a"/>
    <property type="match status" value="1"/>
</dbReference>
<evidence type="ECO:0000256" key="9">
    <source>
        <dbReference type="ARBA" id="ARBA00023002"/>
    </source>
</evidence>
<comment type="subcellular location">
    <subcellularLocation>
        <location evidence="1">Mitochondrion inner membrane</location>
        <topology evidence="1">Single-pass membrane protein</topology>
    </subcellularLocation>
</comment>
<evidence type="ECO:0000256" key="6">
    <source>
        <dbReference type="ARBA" id="ARBA00022946"/>
    </source>
</evidence>
<dbReference type="GO" id="GO:0097250">
    <property type="term" value="P:mitochondrial respirasome assembly"/>
    <property type="evidence" value="ECO:0007669"/>
    <property type="project" value="UniProtKB-ARBA"/>
</dbReference>
<keyword evidence="15" id="KW-1185">Reference proteome</keyword>
<evidence type="ECO:0000313" key="15">
    <source>
        <dbReference type="Proteomes" id="UP000261540"/>
    </source>
</evidence>
<evidence type="ECO:0000256" key="11">
    <source>
        <dbReference type="ARBA" id="ARBA00023136"/>
    </source>
</evidence>
<comment type="similarity">
    <text evidence="3">Belongs to the cytochrome c oxidase VIIa family.</text>
</comment>
<evidence type="ECO:0000256" key="13">
    <source>
        <dbReference type="ARBA" id="ARBA00042325"/>
    </source>
</evidence>
<evidence type="ECO:0000313" key="14">
    <source>
        <dbReference type="Ensembl" id="ENSPKIP00000004903.1"/>
    </source>
</evidence>
<dbReference type="GO" id="GO:0016491">
    <property type="term" value="F:oxidoreductase activity"/>
    <property type="evidence" value="ECO:0007669"/>
    <property type="project" value="UniProtKB-KW"/>
</dbReference>
<evidence type="ECO:0000256" key="3">
    <source>
        <dbReference type="ARBA" id="ARBA00009331"/>
    </source>
</evidence>
<protein>
    <recommendedName>
        <fullName evidence="12">Cytochrome c oxidase subunit 7A2, mitochondrial</fullName>
    </recommendedName>
    <alternativeName>
        <fullName evidence="13">Cytochrome c oxidase subunit VIIa-liver/heart</fullName>
    </alternativeName>
</protein>
<sequence>MQRRGTDRCGVNPEPSGKLCRFRRRAAVRWLFASKMFRHLWTFRRVSGRPLCTSAGRQTGNKVPLNQRALQDSAMPVHLKGGSGDTLLYRLTMGLTVLGSGYVIYELVKATLPKKTE</sequence>
<evidence type="ECO:0000256" key="5">
    <source>
        <dbReference type="ARBA" id="ARBA00022792"/>
    </source>
</evidence>
<dbReference type="Ensembl" id="ENSPKIT00000028895.1">
    <property type="protein sequence ID" value="ENSPKIP00000004903.1"/>
    <property type="gene ID" value="ENSPKIG00000021810.1"/>
</dbReference>
<reference evidence="14" key="2">
    <citation type="submission" date="2025-09" db="UniProtKB">
        <authorList>
            <consortium name="Ensembl"/>
        </authorList>
    </citation>
    <scope>IDENTIFICATION</scope>
</reference>
<comment type="pathway">
    <text evidence="2">Energy metabolism; oxidative phosphorylation.</text>
</comment>
<keyword evidence="7" id="KW-1133">Transmembrane helix</keyword>
<dbReference type="GO" id="GO:0002082">
    <property type="term" value="P:regulation of oxidative phosphorylation"/>
    <property type="evidence" value="ECO:0007669"/>
    <property type="project" value="TreeGrafter"/>
</dbReference>
<dbReference type="GO" id="GO:0006123">
    <property type="term" value="P:mitochondrial electron transport, cytochrome c to oxygen"/>
    <property type="evidence" value="ECO:0007669"/>
    <property type="project" value="InterPro"/>
</dbReference>
<keyword evidence="11" id="KW-0472">Membrane</keyword>
<proteinExistence type="inferred from homology"/>
<keyword evidence="4" id="KW-0812">Transmembrane</keyword>
<keyword evidence="6" id="KW-0809">Transit peptide</keyword>
<keyword evidence="9" id="KW-0560">Oxidoreductase</keyword>
<dbReference type="STRING" id="1676925.ENSPKIP00000004903"/>
<keyword evidence="10" id="KW-0496">Mitochondrion</keyword>
<dbReference type="Proteomes" id="UP000261540">
    <property type="component" value="Unplaced"/>
</dbReference>
<name>A0A3B3QFJ3_9TELE</name>
<evidence type="ECO:0000256" key="2">
    <source>
        <dbReference type="ARBA" id="ARBA00004673"/>
    </source>
</evidence>
<keyword evidence="8" id="KW-0007">Acetylation</keyword>
<dbReference type="AlphaFoldDB" id="A0A3B3QFJ3"/>
<dbReference type="GO" id="GO:0045277">
    <property type="term" value="C:respiratory chain complex IV"/>
    <property type="evidence" value="ECO:0007669"/>
    <property type="project" value="InterPro"/>
</dbReference>
<evidence type="ECO:0000256" key="8">
    <source>
        <dbReference type="ARBA" id="ARBA00022990"/>
    </source>
</evidence>
<dbReference type="OrthoDB" id="5966508at2759"/>
<dbReference type="InterPro" id="IPR039297">
    <property type="entry name" value="COX7a"/>
</dbReference>
<dbReference type="InterPro" id="IPR003177">
    <property type="entry name" value="Cytc_oxidase_su7a_met"/>
</dbReference>
<evidence type="ECO:0000256" key="12">
    <source>
        <dbReference type="ARBA" id="ARBA00040282"/>
    </source>
</evidence>
<evidence type="ECO:0000256" key="7">
    <source>
        <dbReference type="ARBA" id="ARBA00022989"/>
    </source>
</evidence>
<dbReference type="PANTHER" id="PTHR10510:SF15">
    <property type="entry name" value="CYTOCHROME C OXIDASE SUBUNIT 7A2, MITOCHONDRIAL"/>
    <property type="match status" value="1"/>
</dbReference>
<evidence type="ECO:0000256" key="4">
    <source>
        <dbReference type="ARBA" id="ARBA00022692"/>
    </source>
</evidence>
<dbReference type="Gene3D" id="4.10.91.10">
    <property type="entry name" value="Cytochrome c oxidase, subunit VIIa"/>
    <property type="match status" value="1"/>
</dbReference>